<sequence>MIRHRSKKWCCQVLLNPSRVGAECRKIPRFLAGSSSHYLIQKNHRLSVDVEATRPIRQAKAGSLRMSLNRVKGRLYNRPLVSNDMKRDLAIEVLNMTFAFRAPQHHKRTASVIRIAAANIVHMTIKNSVSGKPYVVQPFLDGKNSKHLLRTATQEGAEDRQRLRLQLHRFTMASPHEACKRERYLPHKDHQEQHRDRCFALTCISLSALRLATLAGRRFIPPAGDEPRNMRPGPGRLLSFPA</sequence>
<dbReference type="STRING" id="1054996.SAMN05444414_11122"/>
<dbReference type="EMBL" id="FRBN01000011">
    <property type="protein sequence ID" value="SHL33357.1"/>
    <property type="molecule type" value="Genomic_DNA"/>
</dbReference>
<evidence type="ECO:0000313" key="3">
    <source>
        <dbReference type="Proteomes" id="UP000184191"/>
    </source>
</evidence>
<evidence type="ECO:0000256" key="1">
    <source>
        <dbReference type="SAM" id="MobiDB-lite"/>
    </source>
</evidence>
<organism evidence="2 3">
    <name type="scientific">Roseovarius marisflavi</name>
    <dbReference type="NCBI Taxonomy" id="1054996"/>
    <lineage>
        <taxon>Bacteria</taxon>
        <taxon>Pseudomonadati</taxon>
        <taxon>Pseudomonadota</taxon>
        <taxon>Alphaproteobacteria</taxon>
        <taxon>Rhodobacterales</taxon>
        <taxon>Roseobacteraceae</taxon>
        <taxon>Roseovarius</taxon>
    </lineage>
</organism>
<reference evidence="3" key="1">
    <citation type="submission" date="2016-11" db="EMBL/GenBank/DDBJ databases">
        <authorList>
            <person name="Varghese N."/>
            <person name="Submissions S."/>
        </authorList>
    </citation>
    <scope>NUCLEOTIDE SEQUENCE [LARGE SCALE GENOMIC DNA]</scope>
    <source>
        <strain evidence="3">DSM 29327</strain>
    </source>
</reference>
<feature type="region of interest" description="Disordered" evidence="1">
    <location>
        <begin position="223"/>
        <end position="242"/>
    </location>
</feature>
<accession>A0A1M6ZS96</accession>
<keyword evidence="3" id="KW-1185">Reference proteome</keyword>
<proteinExistence type="predicted"/>
<evidence type="ECO:0000313" key="2">
    <source>
        <dbReference type="EMBL" id="SHL33357.1"/>
    </source>
</evidence>
<name>A0A1M6ZS96_9RHOB</name>
<dbReference type="Proteomes" id="UP000184191">
    <property type="component" value="Unassembled WGS sequence"/>
</dbReference>
<dbReference type="AlphaFoldDB" id="A0A1M6ZS96"/>
<protein>
    <submittedName>
        <fullName evidence="2">Uncharacterized protein</fullName>
    </submittedName>
</protein>
<gene>
    <name evidence="2" type="ORF">SAMN05444414_11122</name>
</gene>